<protein>
    <recommendedName>
        <fullName evidence="1">Treble clef zinc finger domain-containing protein</fullName>
    </recommendedName>
</protein>
<evidence type="ECO:0000313" key="2">
    <source>
        <dbReference type="EMBL" id="MBR8644913.1"/>
    </source>
</evidence>
<gene>
    <name evidence="2" type="ORF">KEH51_12730</name>
</gene>
<organism evidence="2 3">
    <name type="scientific">Peribacillus frigoritolerans</name>
    <dbReference type="NCBI Taxonomy" id="450367"/>
    <lineage>
        <taxon>Bacteria</taxon>
        <taxon>Bacillati</taxon>
        <taxon>Bacillota</taxon>
        <taxon>Bacilli</taxon>
        <taxon>Bacillales</taxon>
        <taxon>Bacillaceae</taxon>
        <taxon>Peribacillus</taxon>
    </lineage>
</organism>
<name>A0A941J2P5_9BACI</name>
<dbReference type="AlphaFoldDB" id="A0A941J2P5"/>
<proteinExistence type="predicted"/>
<dbReference type="Pfam" id="PF14311">
    <property type="entry name" value="DUF4379"/>
    <property type="match status" value="1"/>
</dbReference>
<accession>A0A941J2P5</accession>
<sequence length="33" mass="4104">MVVWWFCEECNHEWKEEMVKRTTTKKQKPCCGK</sequence>
<reference evidence="2" key="1">
    <citation type="submission" date="2021-04" db="EMBL/GenBank/DDBJ databases">
        <title>Whole genome sequencing of Enterococci isolates from hospitalized patients.</title>
        <authorList>
            <person name="Ogoti B.M."/>
            <person name="Onyambu F.G."/>
        </authorList>
    </citation>
    <scope>NUCLEOTIDE SEQUENCE</scope>
    <source>
        <strain evidence="2">242</strain>
    </source>
</reference>
<evidence type="ECO:0000259" key="1">
    <source>
        <dbReference type="Pfam" id="PF14311"/>
    </source>
</evidence>
<feature type="domain" description="Treble clef zinc finger" evidence="1">
    <location>
        <begin position="3"/>
        <end position="30"/>
    </location>
</feature>
<dbReference type="Proteomes" id="UP000680045">
    <property type="component" value="Unassembled WGS sequence"/>
</dbReference>
<evidence type="ECO:0000313" key="3">
    <source>
        <dbReference type="Proteomes" id="UP000680045"/>
    </source>
</evidence>
<dbReference type="EMBL" id="JAGTPW010000019">
    <property type="protein sequence ID" value="MBR8644913.1"/>
    <property type="molecule type" value="Genomic_DNA"/>
</dbReference>
<comment type="caution">
    <text evidence="2">The sequence shown here is derived from an EMBL/GenBank/DDBJ whole genome shotgun (WGS) entry which is preliminary data.</text>
</comment>
<dbReference type="InterPro" id="IPR025487">
    <property type="entry name" value="DUF4379"/>
</dbReference>